<dbReference type="Gene3D" id="3.30.1510.10">
    <property type="entry name" value="Domain 2, N(10)-formyltetrahydrofolate synthetase"/>
    <property type="match status" value="1"/>
</dbReference>
<name>A0ABU4H4V8_9MICO</name>
<reference evidence="8 9" key="1">
    <citation type="submission" date="2023-11" db="EMBL/GenBank/DDBJ databases">
        <title>Draft genome sequence of Microbacterium arthrosphaerae JCM 30492.</title>
        <authorList>
            <person name="Zhang G."/>
            <person name="Ding Y."/>
        </authorList>
    </citation>
    <scope>NUCLEOTIDE SEQUENCE [LARGE SCALE GENOMIC DNA]</scope>
    <source>
        <strain evidence="8 9">JCM 30492</strain>
    </source>
</reference>
<dbReference type="EC" id="6.3.4.3" evidence="6"/>
<comment type="catalytic activity">
    <reaction evidence="6">
        <text>(6S)-5,6,7,8-tetrahydrofolate + formate + ATP = (6R)-10-formyltetrahydrofolate + ADP + phosphate</text>
        <dbReference type="Rhea" id="RHEA:20221"/>
        <dbReference type="ChEBI" id="CHEBI:15740"/>
        <dbReference type="ChEBI" id="CHEBI:30616"/>
        <dbReference type="ChEBI" id="CHEBI:43474"/>
        <dbReference type="ChEBI" id="CHEBI:57453"/>
        <dbReference type="ChEBI" id="CHEBI:195366"/>
        <dbReference type="ChEBI" id="CHEBI:456216"/>
        <dbReference type="EC" id="6.3.4.3"/>
    </reaction>
</comment>
<dbReference type="Gene3D" id="3.40.50.300">
    <property type="entry name" value="P-loop containing nucleotide triphosphate hydrolases"/>
    <property type="match status" value="1"/>
</dbReference>
<dbReference type="Gene3D" id="3.10.410.10">
    <property type="entry name" value="Formyltetrahydrofolate synthetase, domain 3"/>
    <property type="match status" value="1"/>
</dbReference>
<dbReference type="Pfam" id="PF01268">
    <property type="entry name" value="FTHFS"/>
    <property type="match status" value="2"/>
</dbReference>
<proteinExistence type="inferred from homology"/>
<comment type="caution">
    <text evidence="8">The sequence shown here is derived from an EMBL/GenBank/DDBJ whole genome shotgun (WGS) entry which is preliminary data.</text>
</comment>
<evidence type="ECO:0000313" key="8">
    <source>
        <dbReference type="EMBL" id="MDW4574361.1"/>
    </source>
</evidence>
<evidence type="ECO:0000313" key="9">
    <source>
        <dbReference type="Proteomes" id="UP001283109"/>
    </source>
</evidence>
<evidence type="ECO:0000256" key="3">
    <source>
        <dbReference type="ARBA" id="ARBA00022598"/>
    </source>
</evidence>
<feature type="region of interest" description="Disordered" evidence="7">
    <location>
        <begin position="431"/>
        <end position="455"/>
    </location>
</feature>
<keyword evidence="2 6" id="KW-0554">One-carbon metabolism</keyword>
<keyword evidence="4 6" id="KW-0547">Nucleotide-binding</keyword>
<keyword evidence="3 6" id="KW-0436">Ligase</keyword>
<dbReference type="GO" id="GO:0004329">
    <property type="term" value="F:formate-tetrahydrofolate ligase activity"/>
    <property type="evidence" value="ECO:0007669"/>
    <property type="project" value="UniProtKB-EC"/>
</dbReference>
<evidence type="ECO:0000256" key="5">
    <source>
        <dbReference type="ARBA" id="ARBA00022840"/>
    </source>
</evidence>
<dbReference type="PROSITE" id="PS00722">
    <property type="entry name" value="FTHFS_2"/>
    <property type="match status" value="1"/>
</dbReference>
<dbReference type="SUPFAM" id="SSF52540">
    <property type="entry name" value="P-loop containing nucleoside triphosphate hydrolases"/>
    <property type="match status" value="1"/>
</dbReference>
<dbReference type="InterPro" id="IPR000559">
    <property type="entry name" value="Formate_THF_ligase"/>
</dbReference>
<evidence type="ECO:0000256" key="7">
    <source>
        <dbReference type="SAM" id="MobiDB-lite"/>
    </source>
</evidence>
<dbReference type="InterPro" id="IPR020628">
    <property type="entry name" value="Formate_THF_ligase_CS"/>
</dbReference>
<dbReference type="PROSITE" id="PS00721">
    <property type="entry name" value="FTHFS_1"/>
    <property type="match status" value="1"/>
</dbReference>
<feature type="binding site" evidence="6">
    <location>
        <begin position="66"/>
        <end position="73"/>
    </location>
    <ligand>
        <name>ATP</name>
        <dbReference type="ChEBI" id="CHEBI:30616"/>
    </ligand>
</feature>
<dbReference type="EMBL" id="JAWQEV010000006">
    <property type="protein sequence ID" value="MDW4574361.1"/>
    <property type="molecule type" value="Genomic_DNA"/>
</dbReference>
<protein>
    <recommendedName>
        <fullName evidence="6">Formate--tetrahydrofolate ligase</fullName>
        <ecNumber evidence="6">6.3.4.3</ecNumber>
    </recommendedName>
    <alternativeName>
        <fullName evidence="6">Formyltetrahydrofolate synthetase</fullName>
        <shortName evidence="6">FHS</shortName>
        <shortName evidence="6">FTHFS</shortName>
    </alternativeName>
</protein>
<evidence type="ECO:0000256" key="6">
    <source>
        <dbReference type="HAMAP-Rule" id="MF_01543"/>
    </source>
</evidence>
<dbReference type="InterPro" id="IPR027417">
    <property type="entry name" value="P-loop_NTPase"/>
</dbReference>
<gene>
    <name evidence="6" type="primary">fhs</name>
    <name evidence="8" type="ORF">R8Z58_16395</name>
</gene>
<keyword evidence="9" id="KW-1185">Reference proteome</keyword>
<sequence>MATSNIEIAQQADLWPITRIAGGLGIPEEELVPYGRHKAKVSLRHLRTLRDRPRGRLVLMTAVSPTPAGEGKTTTTVGLGDALARIGERAMICLREPALGPVFGMKGGAAGGGYAQVVPMEDINLHFTGDFAAIAVATNLLAALIDNHVHHGNELGIDVRRVTWRRVLDVNDRALRDAVVGLGGPANGYPREDGFDIVVASEVMAIFCLATDLADLKERLGEIVVAYTRDRRPVRARDLQAHGAMAAILRDALAPNLVQTLEHTPAFVHGGPFANIAHGCNSFLATDSALRMADYVVTEAGFGADLGAEKFVDILCRTTGLRPDVAVVVATVRAMKYHGGVEVADLAREDVAALQRGTANLVRHLTTIRETWGIPALVAINHRAEDSDAETTALVAASEAVGVTAVVAKHFAEGGAGAEALAREVVRLCAHSPVPGPPSPPRPERAETPAQDPEEAQSLRFTYSDGATLWQKMNAIATRIYGASEVTASTAVRAQIKRLQDEGYGGYPVCVAKTQYSFSTDPRLRGAPRGHVVDVREVRLAAGARFVVMICGDIMTMPGLPAVPAANTIDVDEDGRIVGLF</sequence>
<dbReference type="HAMAP" id="MF_01543">
    <property type="entry name" value="FTHFS"/>
    <property type="match status" value="1"/>
</dbReference>
<dbReference type="NCBIfam" id="NF010030">
    <property type="entry name" value="PRK13505.1"/>
    <property type="match status" value="1"/>
</dbReference>
<evidence type="ECO:0000256" key="1">
    <source>
        <dbReference type="ARBA" id="ARBA00004777"/>
    </source>
</evidence>
<evidence type="ECO:0000256" key="4">
    <source>
        <dbReference type="ARBA" id="ARBA00022741"/>
    </source>
</evidence>
<evidence type="ECO:0000256" key="2">
    <source>
        <dbReference type="ARBA" id="ARBA00022563"/>
    </source>
</evidence>
<accession>A0ABU4H4V8</accession>
<dbReference type="RefSeq" id="WP_318354855.1">
    <property type="nucleotide sequence ID" value="NZ_JAWQEV010000006.1"/>
</dbReference>
<organism evidence="8 9">
    <name type="scientific">Microbacterium arthrosphaerae</name>
    <dbReference type="NCBI Taxonomy" id="792652"/>
    <lineage>
        <taxon>Bacteria</taxon>
        <taxon>Bacillati</taxon>
        <taxon>Actinomycetota</taxon>
        <taxon>Actinomycetes</taxon>
        <taxon>Micrococcales</taxon>
        <taxon>Microbacteriaceae</taxon>
        <taxon>Microbacterium</taxon>
    </lineage>
</organism>
<dbReference type="Proteomes" id="UP001283109">
    <property type="component" value="Unassembled WGS sequence"/>
</dbReference>
<comment type="similarity">
    <text evidence="6">Belongs to the formate--tetrahydrofolate ligase family.</text>
</comment>
<dbReference type="CDD" id="cd00477">
    <property type="entry name" value="FTHFS"/>
    <property type="match status" value="1"/>
</dbReference>
<comment type="pathway">
    <text evidence="1 6">One-carbon metabolism; tetrahydrofolate interconversion.</text>
</comment>
<keyword evidence="5 6" id="KW-0067">ATP-binding</keyword>